<feature type="chain" id="PRO_5046755698" evidence="2">
    <location>
        <begin position="25"/>
        <end position="316"/>
    </location>
</feature>
<keyword evidence="5" id="KW-1185">Reference proteome</keyword>
<organism evidence="4 5">
    <name type="scientific">Limnothrix redekei LRLZ20PSL1</name>
    <dbReference type="NCBI Taxonomy" id="3112953"/>
    <lineage>
        <taxon>Bacteria</taxon>
        <taxon>Bacillati</taxon>
        <taxon>Cyanobacteriota</taxon>
        <taxon>Cyanophyceae</taxon>
        <taxon>Pseudanabaenales</taxon>
        <taxon>Pseudanabaenaceae</taxon>
        <taxon>Limnothrix</taxon>
    </lineage>
</organism>
<protein>
    <submittedName>
        <fullName evidence="4">SPFH domain-containing protein</fullName>
    </submittedName>
</protein>
<evidence type="ECO:0000256" key="2">
    <source>
        <dbReference type="SAM" id="SignalP"/>
    </source>
</evidence>
<evidence type="ECO:0000313" key="5">
    <source>
        <dbReference type="Proteomes" id="UP001604335"/>
    </source>
</evidence>
<accession>A0ABW7CHJ3</accession>
<sequence>MKKFPKRVIIQTSLLALLASALNACGIIPGTSITTVEPGYAGLKIQLYGGSKGIDKAELVTGRVWFNGYTEEIVIFPTFVNTYPFTKETTEGSPVDESIVFSVAGSPVSADVGLSFGFSTEAIPNTTKTRLHEFYETYRKTPDQFRANELRNGLRNCFSEAAETLALTPVQVPTSQQRLVAAVRACVQRRFQFITVQDVSLLGPLRLPPDIQKSINEQFAAQQAAQTAEANRRKVEAEAASNVARAKGEALVTIEQARAEAESNRLRAGSITPQLLELERLRVERTRIEKWNGQQAPTIQTPNVQIGGSAAGSKAP</sequence>
<comment type="caution">
    <text evidence="4">The sequence shown here is derived from an EMBL/GenBank/DDBJ whole genome shotgun (WGS) entry which is preliminary data.</text>
</comment>
<evidence type="ECO:0000313" key="4">
    <source>
        <dbReference type="EMBL" id="MFG3819560.1"/>
    </source>
</evidence>
<evidence type="ECO:0000259" key="3">
    <source>
        <dbReference type="Pfam" id="PF01145"/>
    </source>
</evidence>
<dbReference type="RefSeq" id="WP_393015530.1">
    <property type="nucleotide sequence ID" value="NZ_JAZAQF010000094.1"/>
</dbReference>
<feature type="compositionally biased region" description="Polar residues" evidence="1">
    <location>
        <begin position="292"/>
        <end position="306"/>
    </location>
</feature>
<feature type="region of interest" description="Disordered" evidence="1">
    <location>
        <begin position="292"/>
        <end position="316"/>
    </location>
</feature>
<proteinExistence type="predicted"/>
<dbReference type="Pfam" id="PF01145">
    <property type="entry name" value="Band_7"/>
    <property type="match status" value="1"/>
</dbReference>
<gene>
    <name evidence="4" type="ORF">VPK24_18090</name>
</gene>
<dbReference type="EMBL" id="JAZAQF010000094">
    <property type="protein sequence ID" value="MFG3819560.1"/>
    <property type="molecule type" value="Genomic_DNA"/>
</dbReference>
<evidence type="ECO:0000256" key="1">
    <source>
        <dbReference type="SAM" id="MobiDB-lite"/>
    </source>
</evidence>
<dbReference type="InterPro" id="IPR001107">
    <property type="entry name" value="Band_7"/>
</dbReference>
<keyword evidence="2" id="KW-0732">Signal</keyword>
<name>A0ABW7CHJ3_9CYAN</name>
<dbReference type="Proteomes" id="UP001604335">
    <property type="component" value="Unassembled WGS sequence"/>
</dbReference>
<feature type="domain" description="Band 7" evidence="3">
    <location>
        <begin position="35"/>
        <end position="234"/>
    </location>
</feature>
<feature type="signal peptide" evidence="2">
    <location>
        <begin position="1"/>
        <end position="24"/>
    </location>
</feature>
<reference evidence="5" key="1">
    <citation type="journal article" date="2024" name="Algal Res.">
        <title>Biochemical, toxicological and genomic investigation of a high-biomass producing Limnothrix strain isolated from Italian shallow drinking water reservoir.</title>
        <authorList>
            <person name="Simonazzi M."/>
            <person name="Shishido T.K."/>
            <person name="Delbaje E."/>
            <person name="Wahlsten M."/>
            <person name="Fewer D.P."/>
            <person name="Sivonen K."/>
            <person name="Pezzolesi L."/>
            <person name="Pistocchi R."/>
        </authorList>
    </citation>
    <scope>NUCLEOTIDE SEQUENCE [LARGE SCALE GENOMIC DNA]</scope>
    <source>
        <strain evidence="5">LRLZ20PSL1</strain>
    </source>
</reference>